<evidence type="ECO:0000256" key="7">
    <source>
        <dbReference type="ARBA" id="ARBA00022741"/>
    </source>
</evidence>
<evidence type="ECO:0000256" key="5">
    <source>
        <dbReference type="ARBA" id="ARBA00022593"/>
    </source>
</evidence>
<evidence type="ECO:0000256" key="4">
    <source>
        <dbReference type="ARBA" id="ARBA00022490"/>
    </source>
</evidence>
<gene>
    <name evidence="19" type="ORF">ACMD2_12952</name>
</gene>
<dbReference type="Gene3D" id="3.40.50.300">
    <property type="entry name" value="P-loop containing nucleotide triphosphate hydrolases"/>
    <property type="match status" value="2"/>
</dbReference>
<evidence type="ECO:0000256" key="3">
    <source>
        <dbReference type="ARBA" id="ARBA00022448"/>
    </source>
</evidence>
<comment type="caution">
    <text evidence="19">The sequence shown here is derived from an EMBL/GenBank/DDBJ whole genome shotgun (WGS) entry which is preliminary data.</text>
</comment>
<comment type="subcellular location">
    <subcellularLocation>
        <location evidence="1">Cytoplasm</location>
        <location evidence="1">Cytosol</location>
    </subcellularLocation>
    <subcellularLocation>
        <location evidence="15">Peroxisome membrane</location>
    </subcellularLocation>
</comment>
<evidence type="ECO:0000256" key="14">
    <source>
        <dbReference type="ARBA" id="ARBA00034532"/>
    </source>
</evidence>
<dbReference type="PANTHER" id="PTHR23077:SF12">
    <property type="entry name" value="PEROXISOMAL ATPASE PEX1"/>
    <property type="match status" value="1"/>
</dbReference>
<evidence type="ECO:0000256" key="1">
    <source>
        <dbReference type="ARBA" id="ARBA00004514"/>
    </source>
</evidence>
<dbReference type="Pfam" id="PF17862">
    <property type="entry name" value="AAA_lid_3"/>
    <property type="match status" value="1"/>
</dbReference>
<dbReference type="InterPro" id="IPR041569">
    <property type="entry name" value="AAA_lid_3"/>
</dbReference>
<dbReference type="FunFam" id="1.10.8.60:FF:000105">
    <property type="entry name" value="PeRoXisome assembly factor"/>
    <property type="match status" value="1"/>
</dbReference>
<evidence type="ECO:0000256" key="11">
    <source>
        <dbReference type="ARBA" id="ARBA00023136"/>
    </source>
</evidence>
<dbReference type="InterPro" id="IPR015342">
    <property type="entry name" value="PEX1-N_C-lobe"/>
</dbReference>
<evidence type="ECO:0000256" key="9">
    <source>
        <dbReference type="ARBA" id="ARBA00022840"/>
    </source>
</evidence>
<dbReference type="InterPro" id="IPR003593">
    <property type="entry name" value="AAA+_ATPase"/>
</dbReference>
<keyword evidence="12" id="KW-0576">Peroxisome</keyword>
<keyword evidence="10" id="KW-0653">Protein transport</keyword>
<evidence type="ECO:0000256" key="17">
    <source>
        <dbReference type="ARBA" id="ARBA00064205"/>
    </source>
</evidence>
<dbReference type="SMART" id="SM00382">
    <property type="entry name" value="AAA"/>
    <property type="match status" value="2"/>
</dbReference>
<evidence type="ECO:0000256" key="2">
    <source>
        <dbReference type="ARBA" id="ARBA00006914"/>
    </source>
</evidence>
<feature type="domain" description="AAA+ ATPase" evidence="18">
    <location>
        <begin position="788"/>
        <end position="924"/>
    </location>
</feature>
<dbReference type="GO" id="GO:0005829">
    <property type="term" value="C:cytosol"/>
    <property type="evidence" value="ECO:0007669"/>
    <property type="project" value="UniProtKB-SubCell"/>
</dbReference>
<dbReference type="InterPro" id="IPR003959">
    <property type="entry name" value="ATPase_AAA_core"/>
</dbReference>
<comment type="catalytic activity">
    <reaction evidence="16">
        <text>ATP + H2O = ADP + phosphate + H(+)</text>
        <dbReference type="Rhea" id="RHEA:13065"/>
        <dbReference type="ChEBI" id="CHEBI:15377"/>
        <dbReference type="ChEBI" id="CHEBI:15378"/>
        <dbReference type="ChEBI" id="CHEBI:30616"/>
        <dbReference type="ChEBI" id="CHEBI:43474"/>
        <dbReference type="ChEBI" id="CHEBI:456216"/>
    </reaction>
    <physiologicalReaction direction="left-to-right" evidence="16">
        <dbReference type="Rhea" id="RHEA:13066"/>
    </physiologicalReaction>
</comment>
<dbReference type="SUPFAM" id="SSF52540">
    <property type="entry name" value="P-loop containing nucleoside triphosphate hydrolases"/>
    <property type="match status" value="2"/>
</dbReference>
<dbReference type="FunFam" id="3.40.50.300:FF:001620">
    <property type="entry name" value="Peroxisome biogenesis protein 1"/>
    <property type="match status" value="1"/>
</dbReference>
<evidence type="ECO:0000256" key="16">
    <source>
        <dbReference type="ARBA" id="ARBA00048778"/>
    </source>
</evidence>
<comment type="subunit">
    <text evidence="17">Interacts with PEX6; forming the PEX1-PEX6 AAA ATPase complex, which is composed of a heterohexamer formed by a trimer of PEX1-PEX6 dimers.</text>
</comment>
<evidence type="ECO:0000256" key="15">
    <source>
        <dbReference type="ARBA" id="ARBA00046271"/>
    </source>
</evidence>
<dbReference type="Proteomes" id="UP000092600">
    <property type="component" value="Unassembled WGS sequence"/>
</dbReference>
<dbReference type="STRING" id="4615.A0A199UI45"/>
<dbReference type="GO" id="GO:0016558">
    <property type="term" value="P:protein import into peroxisome matrix"/>
    <property type="evidence" value="ECO:0007669"/>
    <property type="project" value="TreeGrafter"/>
</dbReference>
<keyword evidence="5" id="KW-0962">Peroxisome biogenesis</keyword>
<dbReference type="GO" id="GO:0016887">
    <property type="term" value="F:ATP hydrolysis activity"/>
    <property type="evidence" value="ECO:0007669"/>
    <property type="project" value="InterPro"/>
</dbReference>
<keyword evidence="8" id="KW-0378">Hydrolase</keyword>
<evidence type="ECO:0000256" key="6">
    <source>
        <dbReference type="ARBA" id="ARBA00022737"/>
    </source>
</evidence>
<dbReference type="GO" id="GO:0005524">
    <property type="term" value="F:ATP binding"/>
    <property type="evidence" value="ECO:0007669"/>
    <property type="project" value="UniProtKB-KW"/>
</dbReference>
<name>A0A199UI45_ANACO</name>
<dbReference type="CDD" id="cd19481">
    <property type="entry name" value="RecA-like_protease"/>
    <property type="match status" value="1"/>
</dbReference>
<evidence type="ECO:0000256" key="10">
    <source>
        <dbReference type="ARBA" id="ARBA00022927"/>
    </source>
</evidence>
<evidence type="ECO:0000313" key="19">
    <source>
        <dbReference type="EMBL" id="OAY64409.1"/>
    </source>
</evidence>
<dbReference type="GO" id="GO:0005778">
    <property type="term" value="C:peroxisomal membrane"/>
    <property type="evidence" value="ECO:0007669"/>
    <property type="project" value="UniProtKB-SubCell"/>
</dbReference>
<dbReference type="InterPro" id="IPR050168">
    <property type="entry name" value="AAA_ATPase_domain"/>
</dbReference>
<keyword evidence="11" id="KW-0472">Membrane</keyword>
<dbReference type="CDD" id="cd19526">
    <property type="entry name" value="RecA-like_PEX1_r2"/>
    <property type="match status" value="1"/>
</dbReference>
<keyword evidence="7" id="KW-0547">Nucleotide-binding</keyword>
<dbReference type="PANTHER" id="PTHR23077">
    <property type="entry name" value="AAA-FAMILY ATPASE"/>
    <property type="match status" value="1"/>
</dbReference>
<reference evidence="19 20" key="1">
    <citation type="journal article" date="2016" name="DNA Res.">
        <title>The draft genome of MD-2 pineapple using hybrid error correction of long reads.</title>
        <authorList>
            <person name="Redwan R.M."/>
            <person name="Saidin A."/>
            <person name="Kumar S.V."/>
        </authorList>
    </citation>
    <scope>NUCLEOTIDE SEQUENCE [LARGE SCALE GENOMIC DNA]</scope>
    <source>
        <strain evidence="20">cv. MD2</strain>
        <tissue evidence="19">Leaf</tissue>
    </source>
</reference>
<dbReference type="PROSITE" id="PS00674">
    <property type="entry name" value="AAA"/>
    <property type="match status" value="1"/>
</dbReference>
<organism evidence="19 20">
    <name type="scientific">Ananas comosus</name>
    <name type="common">Pineapple</name>
    <name type="synonym">Ananas ananas</name>
    <dbReference type="NCBI Taxonomy" id="4615"/>
    <lineage>
        <taxon>Eukaryota</taxon>
        <taxon>Viridiplantae</taxon>
        <taxon>Streptophyta</taxon>
        <taxon>Embryophyta</taxon>
        <taxon>Tracheophyta</taxon>
        <taxon>Spermatophyta</taxon>
        <taxon>Magnoliopsida</taxon>
        <taxon>Liliopsida</taxon>
        <taxon>Poales</taxon>
        <taxon>Bromeliaceae</taxon>
        <taxon>Bromelioideae</taxon>
        <taxon>Ananas</taxon>
    </lineage>
</organism>
<dbReference type="Gene3D" id="1.10.8.60">
    <property type="match status" value="2"/>
</dbReference>
<dbReference type="InterPro" id="IPR029067">
    <property type="entry name" value="CDC48_domain_2-like_sf"/>
</dbReference>
<comment type="similarity">
    <text evidence="2">Belongs to the AAA ATPase family.</text>
</comment>
<dbReference type="Pfam" id="PF09262">
    <property type="entry name" value="PEX-1N"/>
    <property type="match status" value="1"/>
</dbReference>
<evidence type="ECO:0000313" key="20">
    <source>
        <dbReference type="Proteomes" id="UP000092600"/>
    </source>
</evidence>
<keyword evidence="4" id="KW-0963">Cytoplasm</keyword>
<evidence type="ECO:0000259" key="18">
    <source>
        <dbReference type="SMART" id="SM00382"/>
    </source>
</evidence>
<keyword evidence="3" id="KW-0813">Transport</keyword>
<dbReference type="Gene3D" id="3.10.330.10">
    <property type="match status" value="1"/>
</dbReference>
<evidence type="ECO:0000256" key="13">
    <source>
        <dbReference type="ARBA" id="ARBA00032509"/>
    </source>
</evidence>
<dbReference type="AlphaFoldDB" id="A0A199UI45"/>
<keyword evidence="9" id="KW-0067">ATP-binding</keyword>
<dbReference type="FunFam" id="3.40.50.300:FF:000149">
    <property type="entry name" value="Nuclear valosin-containing protein-like"/>
    <property type="match status" value="1"/>
</dbReference>
<evidence type="ECO:0000256" key="12">
    <source>
        <dbReference type="ARBA" id="ARBA00023140"/>
    </source>
</evidence>
<feature type="domain" description="AAA+ ATPase" evidence="18">
    <location>
        <begin position="499"/>
        <end position="652"/>
    </location>
</feature>
<dbReference type="Pfam" id="PF00004">
    <property type="entry name" value="AAA"/>
    <property type="match status" value="2"/>
</dbReference>
<dbReference type="SUPFAM" id="SSF54585">
    <property type="entry name" value="Cdc48 domain 2-like"/>
    <property type="match status" value="1"/>
</dbReference>
<dbReference type="EMBL" id="LSRQ01007910">
    <property type="protein sequence ID" value="OAY64409.1"/>
    <property type="molecule type" value="Genomic_DNA"/>
</dbReference>
<keyword evidence="6" id="KW-0677">Repeat</keyword>
<accession>A0A199UI45</accession>
<sequence>MEPRVVGLRLQFLRNRDQKFAECLSLPDRTIVQLKVASAFPKAEFVTIEPSSEDDWEILELNSELAEEVGLVYEGMKFPLWLHGHIVVEFLVVSSHPKKSVVQLVPGTEVAVAPKKRKVKADQYQNGQNGSLEKEQVAGKALLRVQEAERRRVHTFEFKGAELGVSLTSVVFIHPETAKKLSFDNLQLVSIFPKLVPKESAQNQKDVALKKGSKENKEVLLPSKETTTNLIVRILLLDSVAKGHVMLPQCLRHFIRAGLHSWVYVKRYCLNSRKEVLYMTLSPCGFKMIGKKKKRATDDDEIDINDRDSDNNFFLKESILSKEILVDGDKGGDFKSQLKYEKKFLIKSWLIGQIKAISSQIGQTPLTSVVLPNQNLLHFEVIDKKLGNKTKDKSAVELTYLLSVSFDNSNNSDSNGCFELLPNGNVSDLSNLDSSLGNLEFGEAVTVDSALESSFSGSFELTPSSLSWMKKAISDVTNRLFVLLSPSSWKLLKSFDCPLPGHVLIYGPPGSGKTTLTKAAAKYLEEHEEILAHIVHVSCSKLALEKSQTIRQAIADYISEAISHSPSVIIFDDLDNIISFSSDSDGSQPSNSTTALVKYLTDLMDEYREKSWNSCGYGPIAFVASVQSLGNLPQALTSSGRFDFHVQLSAPAVPERGAILKHEVEKRALQCSDDFLTEIASKCDGYDAYDLEILVDRAVHAATSRFLSSSGDVYTGDRKPALEKEDFVKAMHNFVPVAMRGLTKISPESGRGGWEDVGGLNATRSAIQEIIEVPSKFPSIFAQSPLRLRSNVLLYGPPGCGKTHIVGAAAAASSLRFISVKGPELLNKYIGASEQAVRDLFSKAVTAAPCLLFFDEFDSIAPKRGHDNTGVTDRVVNQLLTELDGVETLTGVFVFAATSRPDLLDAALLRPGRFDRLLFCDFPQWHERLDILTVLSKKLPLASDASLAEIASVTEGFSGADLQALLSDAQLAAVHQLLESGENDKQVKAPIIGNELLRSVASKARPSVSEAEKSRLYEIYSQFSEAKKSVSAQSSIGSFGDHTYYLARKFAPMGSLHISTVAERCRNCEGQKGQKGNFSMTFFPKQNYALYHEPQRKDLFRRSIIWA</sequence>
<dbReference type="InterPro" id="IPR003960">
    <property type="entry name" value="ATPase_AAA_CS"/>
</dbReference>
<protein>
    <recommendedName>
        <fullName evidence="14">Peroxisomal ATPase PEX1</fullName>
    </recommendedName>
    <alternativeName>
        <fullName evidence="13">Peroxin-1</fullName>
    </alternativeName>
</protein>
<dbReference type="InterPro" id="IPR027417">
    <property type="entry name" value="P-loop_NTPase"/>
</dbReference>
<evidence type="ECO:0000256" key="8">
    <source>
        <dbReference type="ARBA" id="ARBA00022801"/>
    </source>
</evidence>
<proteinExistence type="inferred from homology"/>